<evidence type="ECO:0000256" key="7">
    <source>
        <dbReference type="SAM" id="Phobius"/>
    </source>
</evidence>
<organism evidence="8 9">
    <name type="scientific">Apiospora phragmitis</name>
    <dbReference type="NCBI Taxonomy" id="2905665"/>
    <lineage>
        <taxon>Eukaryota</taxon>
        <taxon>Fungi</taxon>
        <taxon>Dikarya</taxon>
        <taxon>Ascomycota</taxon>
        <taxon>Pezizomycotina</taxon>
        <taxon>Sordariomycetes</taxon>
        <taxon>Xylariomycetidae</taxon>
        <taxon>Amphisphaeriales</taxon>
        <taxon>Apiosporaceae</taxon>
        <taxon>Apiospora</taxon>
    </lineage>
</organism>
<comment type="cofactor">
    <cofactor evidence="1">
        <name>heme</name>
        <dbReference type="ChEBI" id="CHEBI:30413"/>
    </cofactor>
</comment>
<keyword evidence="6" id="KW-0503">Monooxygenase</keyword>
<evidence type="ECO:0000256" key="3">
    <source>
        <dbReference type="ARBA" id="ARBA00022617"/>
    </source>
</evidence>
<dbReference type="Gene3D" id="1.10.630.10">
    <property type="entry name" value="Cytochrome P450"/>
    <property type="match status" value="1"/>
</dbReference>
<dbReference type="Pfam" id="PF00067">
    <property type="entry name" value="p450"/>
    <property type="match status" value="1"/>
</dbReference>
<protein>
    <recommendedName>
        <fullName evidence="10">Cytochrome P450</fullName>
    </recommendedName>
</protein>
<dbReference type="PRINTS" id="PR00463">
    <property type="entry name" value="EP450I"/>
</dbReference>
<evidence type="ECO:0000256" key="6">
    <source>
        <dbReference type="RuleBase" id="RU000461"/>
    </source>
</evidence>
<dbReference type="InterPro" id="IPR036396">
    <property type="entry name" value="Cyt_P450_sf"/>
</dbReference>
<keyword evidence="5 6" id="KW-0408">Iron</keyword>
<evidence type="ECO:0008006" key="10">
    <source>
        <dbReference type="Google" id="ProtNLM"/>
    </source>
</evidence>
<dbReference type="InterPro" id="IPR017972">
    <property type="entry name" value="Cyt_P450_CS"/>
</dbReference>
<evidence type="ECO:0000313" key="8">
    <source>
        <dbReference type="EMBL" id="KAK8091033.1"/>
    </source>
</evidence>
<evidence type="ECO:0000256" key="2">
    <source>
        <dbReference type="ARBA" id="ARBA00010617"/>
    </source>
</evidence>
<keyword evidence="7" id="KW-1133">Transmembrane helix</keyword>
<proteinExistence type="inferred from homology"/>
<dbReference type="InterPro" id="IPR050121">
    <property type="entry name" value="Cytochrome_P450_monoxygenase"/>
</dbReference>
<evidence type="ECO:0000256" key="1">
    <source>
        <dbReference type="ARBA" id="ARBA00001971"/>
    </source>
</evidence>
<dbReference type="Proteomes" id="UP001480595">
    <property type="component" value="Unassembled WGS sequence"/>
</dbReference>
<gene>
    <name evidence="8" type="ORF">PG994_000538</name>
</gene>
<keyword evidence="4 6" id="KW-0479">Metal-binding</keyword>
<dbReference type="EMBL" id="JAQQWL010000001">
    <property type="protein sequence ID" value="KAK8091033.1"/>
    <property type="molecule type" value="Genomic_DNA"/>
</dbReference>
<evidence type="ECO:0000313" key="9">
    <source>
        <dbReference type="Proteomes" id="UP001480595"/>
    </source>
</evidence>
<evidence type="ECO:0000256" key="4">
    <source>
        <dbReference type="ARBA" id="ARBA00022723"/>
    </source>
</evidence>
<keyword evidence="7" id="KW-0812">Transmembrane</keyword>
<keyword evidence="3 6" id="KW-0349">Heme</keyword>
<dbReference type="InterPro" id="IPR001128">
    <property type="entry name" value="Cyt_P450"/>
</dbReference>
<accession>A0ABR1X6J6</accession>
<comment type="caution">
    <text evidence="8">The sequence shown here is derived from an EMBL/GenBank/DDBJ whole genome shotgun (WGS) entry which is preliminary data.</text>
</comment>
<keyword evidence="7" id="KW-0472">Membrane</keyword>
<dbReference type="SUPFAM" id="SSF48264">
    <property type="entry name" value="Cytochrome P450"/>
    <property type="match status" value="1"/>
</dbReference>
<keyword evidence="9" id="KW-1185">Reference proteome</keyword>
<dbReference type="PANTHER" id="PTHR24305">
    <property type="entry name" value="CYTOCHROME P450"/>
    <property type="match status" value="1"/>
</dbReference>
<reference evidence="8 9" key="1">
    <citation type="submission" date="2023-01" db="EMBL/GenBank/DDBJ databases">
        <title>Analysis of 21 Apiospora genomes using comparative genomics revels a genus with tremendous synthesis potential of carbohydrate active enzymes and secondary metabolites.</title>
        <authorList>
            <person name="Sorensen T."/>
        </authorList>
    </citation>
    <scope>NUCLEOTIDE SEQUENCE [LARGE SCALE GENOMIC DNA]</scope>
    <source>
        <strain evidence="8 9">CBS 135458</strain>
    </source>
</reference>
<dbReference type="CDD" id="cd11058">
    <property type="entry name" value="CYP60B-like"/>
    <property type="match status" value="1"/>
</dbReference>
<dbReference type="PROSITE" id="PS00086">
    <property type="entry name" value="CYTOCHROME_P450"/>
    <property type="match status" value="1"/>
</dbReference>
<name>A0ABR1X6J6_9PEZI</name>
<dbReference type="GeneID" id="92085010"/>
<dbReference type="InterPro" id="IPR002401">
    <property type="entry name" value="Cyt_P450_E_grp-I"/>
</dbReference>
<evidence type="ECO:0000256" key="5">
    <source>
        <dbReference type="ARBA" id="ARBA00023004"/>
    </source>
</evidence>
<keyword evidence="6" id="KW-0560">Oxidoreductase</keyword>
<feature type="transmembrane region" description="Helical" evidence="7">
    <location>
        <begin position="7"/>
        <end position="27"/>
    </location>
</feature>
<dbReference type="RefSeq" id="XP_066722579.1">
    <property type="nucleotide sequence ID" value="XM_066851947.1"/>
</dbReference>
<sequence length="526" mass="58689">MISFMNLLGVAGGAYVAYSILSAIYLLCFHRLAGYPGPKLWAVSRIPWAYHVLKGDLWQTLLELHEVYGLMVRIAPDELTTTSPGAWKELYASRPLLLKDPYSQTSALNGSHSLFTAEGDTHKRIRAVLNHSFSDKALRGQAAIVEKYADRFLARIRRELAIPQSQGAVDLTKLYGYAAFDTITDLSLGEPLCDGLEGLNEHGWVKNYFFHAKFSAIRTALSRFSPLDKVLGLVLLSMTRKARQRNWKVITGALNRRLAKAKHGKNAERDDLLSPLIDRLSSSSSSSNIPNKRTAGNTLITPGETLSNGIAFVIAGTQLNTNVLSTATYLLLRYREKWDRLADEVRTRFAVAEDITVQTTQDMPYLDATINEALRIRHPTPINLPRSVPRGVSLVVNGQPIPENVVIGINLQSIQNDSSLWVEPREFHPERFLPATHPLYENRFDADIKDAFMPFSTGPRNCVGNKLFAQVRLLMAKAVWSFDLEQPEAGAKGLGGEIDWLQQRAWFAFEPQPLLVKPIARSVANS</sequence>
<comment type="similarity">
    <text evidence="2 6">Belongs to the cytochrome P450 family.</text>
</comment>
<dbReference type="PANTHER" id="PTHR24305:SF210">
    <property type="entry name" value="CYTOCHROME P450 MONOOXYGENASE ASQL-RELATED"/>
    <property type="match status" value="1"/>
</dbReference>